<evidence type="ECO:0000313" key="6">
    <source>
        <dbReference type="EMBL" id="GAA3779631.1"/>
    </source>
</evidence>
<dbReference type="RefSeq" id="WP_345146419.1">
    <property type="nucleotide sequence ID" value="NZ_BAABDU010000007.1"/>
</dbReference>
<evidence type="ECO:0000256" key="4">
    <source>
        <dbReference type="ARBA" id="ARBA00023315"/>
    </source>
</evidence>
<keyword evidence="7" id="KW-1185">Reference proteome</keyword>
<evidence type="ECO:0000313" key="7">
    <source>
        <dbReference type="Proteomes" id="UP001500748"/>
    </source>
</evidence>
<dbReference type="Pfam" id="PF00132">
    <property type="entry name" value="Hexapep"/>
    <property type="match status" value="2"/>
</dbReference>
<dbReference type="InterPro" id="IPR011004">
    <property type="entry name" value="Trimer_LpxA-like_sf"/>
</dbReference>
<sequence length="215" mass="23145">MLIVGAKGFAKEVLEILHKLEQIDNLVFFDDVNIDGPDKLYDKFKILKSIEEVLKYFQNVDNKFCVGIGNPFLRKKMADKFLSLGGIFTSTISPSAVIGSYDIQIGDGCNILSEAILSNSVKIGKGCIVYYNSIITHDCTIGDFVEISPNVTILGRSSVGAFSQIGANATILPNITIGKSVILGAGAVVTKDLPDNCMAVGVPARIVKDIKPLVF</sequence>
<dbReference type="InterPro" id="IPR018357">
    <property type="entry name" value="Hexapep_transf_CS"/>
</dbReference>
<feature type="domain" description="PglD N-terminal" evidence="5">
    <location>
        <begin position="2"/>
        <end position="80"/>
    </location>
</feature>
<dbReference type="Gene3D" id="3.40.50.20">
    <property type="match status" value="1"/>
</dbReference>
<dbReference type="EMBL" id="BAABDU010000007">
    <property type="protein sequence ID" value="GAA3779631.1"/>
    <property type="molecule type" value="Genomic_DNA"/>
</dbReference>
<reference evidence="7" key="1">
    <citation type="journal article" date="2019" name="Int. J. Syst. Evol. Microbiol.">
        <title>The Global Catalogue of Microorganisms (GCM) 10K type strain sequencing project: providing services to taxonomists for standard genome sequencing and annotation.</title>
        <authorList>
            <consortium name="The Broad Institute Genomics Platform"/>
            <consortium name="The Broad Institute Genome Sequencing Center for Infectious Disease"/>
            <person name="Wu L."/>
            <person name="Ma J."/>
        </authorList>
    </citation>
    <scope>NUCLEOTIDE SEQUENCE [LARGE SCALE GENOMIC DNA]</scope>
    <source>
        <strain evidence="7">JCM 17337</strain>
    </source>
</reference>
<proteinExistence type="inferred from homology"/>
<evidence type="ECO:0000259" key="5">
    <source>
        <dbReference type="Pfam" id="PF17836"/>
    </source>
</evidence>
<dbReference type="Proteomes" id="UP001500748">
    <property type="component" value="Unassembled WGS sequence"/>
</dbReference>
<dbReference type="InterPro" id="IPR050179">
    <property type="entry name" value="Trans_hexapeptide_repeat"/>
</dbReference>
<comment type="caution">
    <text evidence="6">The sequence shown here is derived from an EMBL/GenBank/DDBJ whole genome shotgun (WGS) entry which is preliminary data.</text>
</comment>
<name>A0ABP7H1P0_9FLAO</name>
<keyword evidence="4" id="KW-0012">Acyltransferase</keyword>
<comment type="similarity">
    <text evidence="1">Belongs to the transferase hexapeptide repeat family.</text>
</comment>
<dbReference type="InterPro" id="IPR020019">
    <property type="entry name" value="AcTrfase_PglD-like"/>
</dbReference>
<keyword evidence="2" id="KW-0808">Transferase</keyword>
<dbReference type="CDD" id="cd03360">
    <property type="entry name" value="LbH_AT_putative"/>
    <property type="match status" value="1"/>
</dbReference>
<accession>A0ABP7H1P0</accession>
<protein>
    <recommendedName>
        <fullName evidence="5">PglD N-terminal domain-containing protein</fullName>
    </recommendedName>
</protein>
<dbReference type="InterPro" id="IPR041561">
    <property type="entry name" value="PglD_N"/>
</dbReference>
<dbReference type="PROSITE" id="PS00101">
    <property type="entry name" value="HEXAPEP_TRANSFERASES"/>
    <property type="match status" value="1"/>
</dbReference>
<evidence type="ECO:0000256" key="2">
    <source>
        <dbReference type="ARBA" id="ARBA00022679"/>
    </source>
</evidence>
<evidence type="ECO:0000256" key="1">
    <source>
        <dbReference type="ARBA" id="ARBA00007274"/>
    </source>
</evidence>
<dbReference type="InterPro" id="IPR001451">
    <property type="entry name" value="Hexapep"/>
</dbReference>
<evidence type="ECO:0000256" key="3">
    <source>
        <dbReference type="ARBA" id="ARBA00022737"/>
    </source>
</evidence>
<dbReference type="Pfam" id="PF17836">
    <property type="entry name" value="PglD_N"/>
    <property type="match status" value="1"/>
</dbReference>
<organism evidence="6 7">
    <name type="scientific">Flavobacterium ginsengiterrae</name>
    <dbReference type="NCBI Taxonomy" id="871695"/>
    <lineage>
        <taxon>Bacteria</taxon>
        <taxon>Pseudomonadati</taxon>
        <taxon>Bacteroidota</taxon>
        <taxon>Flavobacteriia</taxon>
        <taxon>Flavobacteriales</taxon>
        <taxon>Flavobacteriaceae</taxon>
        <taxon>Flavobacterium</taxon>
    </lineage>
</organism>
<dbReference type="PANTHER" id="PTHR43300">
    <property type="entry name" value="ACETYLTRANSFERASE"/>
    <property type="match status" value="1"/>
</dbReference>
<dbReference type="Gene3D" id="2.160.10.10">
    <property type="entry name" value="Hexapeptide repeat proteins"/>
    <property type="match status" value="2"/>
</dbReference>
<dbReference type="SUPFAM" id="SSF51161">
    <property type="entry name" value="Trimeric LpxA-like enzymes"/>
    <property type="match status" value="1"/>
</dbReference>
<dbReference type="NCBIfam" id="TIGR03570">
    <property type="entry name" value="NeuD_NnaD"/>
    <property type="match status" value="1"/>
</dbReference>
<gene>
    <name evidence="6" type="ORF">GCM10022423_39600</name>
</gene>
<keyword evidence="3" id="KW-0677">Repeat</keyword>